<dbReference type="Pfam" id="PF07715">
    <property type="entry name" value="Plug"/>
    <property type="match status" value="1"/>
</dbReference>
<dbReference type="OrthoDB" id="9760333at2"/>
<dbReference type="InterPro" id="IPR036942">
    <property type="entry name" value="Beta-barrel_TonB_sf"/>
</dbReference>
<reference evidence="18 19" key="1">
    <citation type="submission" date="2018-07" db="EMBL/GenBank/DDBJ databases">
        <authorList>
            <person name="Quirk P.G."/>
            <person name="Krulwich T.A."/>
        </authorList>
    </citation>
    <scope>NUCLEOTIDE SEQUENCE [LARGE SCALE GENOMIC DNA]</scope>
    <source>
        <strain evidence="18 19">CC-BB4</strain>
    </source>
</reference>
<evidence type="ECO:0000256" key="2">
    <source>
        <dbReference type="ARBA" id="ARBA00009810"/>
    </source>
</evidence>
<feature type="domain" description="TonB-dependent receptor plug" evidence="17">
    <location>
        <begin position="90"/>
        <end position="191"/>
    </location>
</feature>
<dbReference type="GO" id="GO:0038023">
    <property type="term" value="F:signaling receptor activity"/>
    <property type="evidence" value="ECO:0007669"/>
    <property type="project" value="InterPro"/>
</dbReference>
<name>A0A345ZSF1_9HYPH</name>
<dbReference type="InterPro" id="IPR039426">
    <property type="entry name" value="TonB-dep_rcpt-like"/>
</dbReference>
<dbReference type="InterPro" id="IPR000531">
    <property type="entry name" value="Beta-barrel_TonB"/>
</dbReference>
<dbReference type="EMBL" id="CP031417">
    <property type="protein sequence ID" value="AXK79848.1"/>
    <property type="molecule type" value="Genomic_DNA"/>
</dbReference>
<organism evidence="18 19">
    <name type="scientific">Pseudolabrys taiwanensis</name>
    <dbReference type="NCBI Taxonomy" id="331696"/>
    <lineage>
        <taxon>Bacteria</taxon>
        <taxon>Pseudomonadati</taxon>
        <taxon>Pseudomonadota</taxon>
        <taxon>Alphaproteobacteria</taxon>
        <taxon>Hyphomicrobiales</taxon>
        <taxon>Xanthobacteraceae</taxon>
        <taxon>Pseudolabrys</taxon>
    </lineage>
</organism>
<dbReference type="Gene3D" id="2.40.170.20">
    <property type="entry name" value="TonB-dependent receptor, beta-barrel domain"/>
    <property type="match status" value="1"/>
</dbReference>
<evidence type="ECO:0000313" key="18">
    <source>
        <dbReference type="EMBL" id="AXK79848.1"/>
    </source>
</evidence>
<dbReference type="FunFam" id="2.40.170.20:FF:000005">
    <property type="entry name" value="TonB-dependent siderophore receptor"/>
    <property type="match status" value="1"/>
</dbReference>
<protein>
    <submittedName>
        <fullName evidence="18">TonB-dependent siderophore receptor</fullName>
    </submittedName>
</protein>
<gene>
    <name evidence="18" type="ORF">DW352_04545</name>
</gene>
<proteinExistence type="inferred from homology"/>
<evidence type="ECO:0000256" key="7">
    <source>
        <dbReference type="ARBA" id="ARBA00022729"/>
    </source>
</evidence>
<sequence>MARRGLSVRIPIRDSESQIASTDIKLNVGRLAPHTLLATIALTLLSGAAHAQSEQITLPTIQVEGTASNEQGYVAPRNTTATKTNTPWVETPQSVSTITAEQMRDQKPMQFNEIFRYSPSIKGETFGQDARNDWFLLRGFPAQNEARFLDGLQLFYTAYATWKLFPFALDRIDVLRGPSSALYGGGSPGGVVNATSKTPPMEPLRYVEVGVNNYGNRYFGFDLGGPLAIRSDYGSFYYRLTGWAQAGDTQVDHTRNDVYFINPALTWKPNLETTLTILSSVSHSKANGINFLPYVGSVTAAPYGRISTSLFTSEPSLDRFDRDQQMIGYQFETAVSDTVTFRQKARFAHVNVNGATAYGLGYATTAAAANLARAKFYTTPDSTQSNMDNQLEFKFNTGPVSHTALTGLDFKYFTINDYGAFSSATPLNLINPVYTATSVPTGAPYTNAFLTQKSAGAYAQDELKFDRWILLLSGRYDLTRTENDNRIGPDQNRSDGKFTGRAGLSYQLPFGVAPYVSYSTSFNPVIGTNSATGLLLEPETGKQYEFGVKYEPNGFNGHFSAAYFDLRRQNVLTTDPNNPLLTTQTGEMRSRGFEFEAVANPLPGLKTTAAYTIYDIETTADLNPANIGKVPTATPQQFGSVWADYTFQSGPLAGFGFGGGVRYVGESYADNANSLTVPSATLVDATIHYEIKGWRAALNVANLFDKTYVASCSSPTACYYGDRLRTTASLSYKW</sequence>
<dbReference type="CDD" id="cd01347">
    <property type="entry name" value="ligand_gated_channel"/>
    <property type="match status" value="1"/>
</dbReference>
<keyword evidence="13 14" id="KW-0998">Cell outer membrane</keyword>
<dbReference type="InterPro" id="IPR037066">
    <property type="entry name" value="Plug_dom_sf"/>
</dbReference>
<evidence type="ECO:0000256" key="14">
    <source>
        <dbReference type="PROSITE-ProRule" id="PRU01360"/>
    </source>
</evidence>
<dbReference type="KEGG" id="ptaw:DW352_04545"/>
<evidence type="ECO:0000259" key="17">
    <source>
        <dbReference type="Pfam" id="PF07715"/>
    </source>
</evidence>
<comment type="similarity">
    <text evidence="2 14 15">Belongs to the TonB-dependent receptor family.</text>
</comment>
<keyword evidence="5" id="KW-0410">Iron transport</keyword>
<evidence type="ECO:0000256" key="1">
    <source>
        <dbReference type="ARBA" id="ARBA00004571"/>
    </source>
</evidence>
<dbReference type="GO" id="GO:0015344">
    <property type="term" value="F:siderophore uptake transmembrane transporter activity"/>
    <property type="evidence" value="ECO:0007669"/>
    <property type="project" value="TreeGrafter"/>
</dbReference>
<dbReference type="GO" id="GO:0009279">
    <property type="term" value="C:cell outer membrane"/>
    <property type="evidence" value="ECO:0007669"/>
    <property type="project" value="UniProtKB-SubCell"/>
</dbReference>
<keyword evidence="6 14" id="KW-0812">Transmembrane</keyword>
<evidence type="ECO:0000256" key="6">
    <source>
        <dbReference type="ARBA" id="ARBA00022692"/>
    </source>
</evidence>
<evidence type="ECO:0000256" key="8">
    <source>
        <dbReference type="ARBA" id="ARBA00023004"/>
    </source>
</evidence>
<dbReference type="InterPro" id="IPR010105">
    <property type="entry name" value="TonB_sidphr_rcpt"/>
</dbReference>
<evidence type="ECO:0000256" key="10">
    <source>
        <dbReference type="ARBA" id="ARBA00023077"/>
    </source>
</evidence>
<keyword evidence="11 14" id="KW-0472">Membrane</keyword>
<evidence type="ECO:0000256" key="9">
    <source>
        <dbReference type="ARBA" id="ARBA00023065"/>
    </source>
</evidence>
<evidence type="ECO:0000256" key="3">
    <source>
        <dbReference type="ARBA" id="ARBA00022448"/>
    </source>
</evidence>
<keyword evidence="9" id="KW-0406">Ion transport</keyword>
<keyword evidence="19" id="KW-1185">Reference proteome</keyword>
<comment type="subcellular location">
    <subcellularLocation>
        <location evidence="1 14">Cell outer membrane</location>
        <topology evidence="1 14">Multi-pass membrane protein</topology>
    </subcellularLocation>
</comment>
<dbReference type="Proteomes" id="UP000254889">
    <property type="component" value="Chromosome"/>
</dbReference>
<dbReference type="SUPFAM" id="SSF56935">
    <property type="entry name" value="Porins"/>
    <property type="match status" value="1"/>
</dbReference>
<evidence type="ECO:0000256" key="15">
    <source>
        <dbReference type="RuleBase" id="RU003357"/>
    </source>
</evidence>
<evidence type="ECO:0000256" key="12">
    <source>
        <dbReference type="ARBA" id="ARBA00023170"/>
    </source>
</evidence>
<dbReference type="Pfam" id="PF00593">
    <property type="entry name" value="TonB_dep_Rec_b-barrel"/>
    <property type="match status" value="1"/>
</dbReference>
<dbReference type="PROSITE" id="PS52016">
    <property type="entry name" value="TONB_DEPENDENT_REC_3"/>
    <property type="match status" value="1"/>
</dbReference>
<dbReference type="NCBIfam" id="TIGR01783">
    <property type="entry name" value="TonB-siderophor"/>
    <property type="match status" value="1"/>
</dbReference>
<accession>A0A345ZSF1</accession>
<dbReference type="PANTHER" id="PTHR32552">
    <property type="entry name" value="FERRICHROME IRON RECEPTOR-RELATED"/>
    <property type="match status" value="1"/>
</dbReference>
<dbReference type="GO" id="GO:0015891">
    <property type="term" value="P:siderophore transport"/>
    <property type="evidence" value="ECO:0007669"/>
    <property type="project" value="InterPro"/>
</dbReference>
<evidence type="ECO:0000256" key="11">
    <source>
        <dbReference type="ARBA" id="ARBA00023136"/>
    </source>
</evidence>
<keyword evidence="7" id="KW-0732">Signal</keyword>
<keyword evidence="10 15" id="KW-0798">TonB box</keyword>
<dbReference type="AlphaFoldDB" id="A0A345ZSF1"/>
<keyword evidence="12 18" id="KW-0675">Receptor</keyword>
<evidence type="ECO:0000256" key="13">
    <source>
        <dbReference type="ARBA" id="ARBA00023237"/>
    </source>
</evidence>
<keyword evidence="3 14" id="KW-0813">Transport</keyword>
<evidence type="ECO:0000313" key="19">
    <source>
        <dbReference type="Proteomes" id="UP000254889"/>
    </source>
</evidence>
<feature type="domain" description="TonB-dependent receptor-like beta-barrel" evidence="16">
    <location>
        <begin position="288"/>
        <end position="703"/>
    </location>
</feature>
<keyword evidence="4 14" id="KW-1134">Transmembrane beta strand</keyword>
<evidence type="ECO:0000259" key="16">
    <source>
        <dbReference type="Pfam" id="PF00593"/>
    </source>
</evidence>
<keyword evidence="8" id="KW-0408">Iron</keyword>
<evidence type="ECO:0000256" key="5">
    <source>
        <dbReference type="ARBA" id="ARBA00022496"/>
    </source>
</evidence>
<dbReference type="PANTHER" id="PTHR32552:SF68">
    <property type="entry name" value="FERRICHROME OUTER MEMBRANE TRANSPORTER_PHAGE RECEPTOR"/>
    <property type="match status" value="1"/>
</dbReference>
<evidence type="ECO:0000256" key="4">
    <source>
        <dbReference type="ARBA" id="ARBA00022452"/>
    </source>
</evidence>
<dbReference type="Gene3D" id="2.170.130.10">
    <property type="entry name" value="TonB-dependent receptor, plug domain"/>
    <property type="match status" value="1"/>
</dbReference>
<dbReference type="InterPro" id="IPR012910">
    <property type="entry name" value="Plug_dom"/>
</dbReference>